<evidence type="ECO:0000313" key="1">
    <source>
        <dbReference type="EMBL" id="SEL91406.1"/>
    </source>
</evidence>
<organism evidence="1 2">
    <name type="scientific">Bosea lupini</name>
    <dbReference type="NCBI Taxonomy" id="1036779"/>
    <lineage>
        <taxon>Bacteria</taxon>
        <taxon>Pseudomonadati</taxon>
        <taxon>Pseudomonadota</taxon>
        <taxon>Alphaproteobacteria</taxon>
        <taxon>Hyphomicrobiales</taxon>
        <taxon>Boseaceae</taxon>
        <taxon>Bosea</taxon>
    </lineage>
</organism>
<dbReference type="EMBL" id="FOAN01000006">
    <property type="protein sequence ID" value="SEL91406.1"/>
    <property type="molecule type" value="Genomic_DNA"/>
</dbReference>
<evidence type="ECO:0000313" key="2">
    <source>
        <dbReference type="Proteomes" id="UP000199664"/>
    </source>
</evidence>
<accession>A0A1H7U3X5</accession>
<proteinExistence type="predicted"/>
<dbReference type="Proteomes" id="UP000199664">
    <property type="component" value="Unassembled WGS sequence"/>
</dbReference>
<dbReference type="RefSeq" id="WP_091837386.1">
    <property type="nucleotide sequence ID" value="NZ_FOAN01000006.1"/>
</dbReference>
<sequence length="114" mass="12805">MNHIAGIAAFAGFAITVLPAQATEWIGRWGAPGCSADDTVIGLDAKELDFSTFEASCRTLRAERRRDVYEIAGECHGEGRPMRVFFTVRVDGDTLSFIRQRGFDFSPKRFRRCR</sequence>
<protein>
    <submittedName>
        <fullName evidence="1">Uncharacterized protein</fullName>
    </submittedName>
</protein>
<name>A0A1H7U3X5_9HYPH</name>
<dbReference type="AlphaFoldDB" id="A0A1H7U3X5"/>
<gene>
    <name evidence="1" type="ORF">SAMN04515666_106102</name>
</gene>
<keyword evidence="2" id="KW-1185">Reference proteome</keyword>
<dbReference type="OrthoDB" id="8161852at2"/>
<reference evidence="2" key="1">
    <citation type="submission" date="2016-10" db="EMBL/GenBank/DDBJ databases">
        <authorList>
            <person name="Varghese N."/>
            <person name="Submissions S."/>
        </authorList>
    </citation>
    <scope>NUCLEOTIDE SEQUENCE [LARGE SCALE GENOMIC DNA]</scope>
    <source>
        <strain evidence="2">LMG 26383,CCUG 61248,R- 45681</strain>
    </source>
</reference>